<reference evidence="5 6" key="1">
    <citation type="submission" date="2014-03" db="EMBL/GenBank/DDBJ databases">
        <title>Genome sequence of Clostridium litorale W6, DSM 5388.</title>
        <authorList>
            <person name="Poehlein A."/>
            <person name="Jagirdar A."/>
            <person name="Khonsari B."/>
            <person name="Chibani C.M."/>
            <person name="Gutierrez Gutierrez D.A."/>
            <person name="Davydova E."/>
            <person name="Alghaithi H.S."/>
            <person name="Nair K.P."/>
            <person name="Dhamotharan K."/>
            <person name="Chandran L."/>
            <person name="G W."/>
            <person name="Daniel R."/>
        </authorList>
    </citation>
    <scope>NUCLEOTIDE SEQUENCE [LARGE SCALE GENOMIC DNA]</scope>
    <source>
        <strain evidence="5 6">W6</strain>
    </source>
</reference>
<dbReference type="eggNOG" id="COG0778">
    <property type="taxonomic scope" value="Bacteria"/>
</dbReference>
<dbReference type="InterPro" id="IPR029478">
    <property type="entry name" value="TM1586_NiRdase"/>
</dbReference>
<dbReference type="OrthoDB" id="9814075at2"/>
<evidence type="ECO:0000313" key="5">
    <source>
        <dbReference type="EMBL" id="KDR95366.1"/>
    </source>
</evidence>
<dbReference type="EMBL" id="JJMM01000026">
    <property type="protein sequence ID" value="KDR93939.1"/>
    <property type="molecule type" value="Genomic_DNA"/>
</dbReference>
<dbReference type="SUPFAM" id="SSF55469">
    <property type="entry name" value="FMN-dependent nitroreductase-like"/>
    <property type="match status" value="2"/>
</dbReference>
<protein>
    <recommendedName>
        <fullName evidence="3">Putative nitroreductase TM1586 domain-containing protein</fullName>
    </recommendedName>
</protein>
<dbReference type="Gene3D" id="3.40.109.10">
    <property type="entry name" value="NADH Oxidase"/>
    <property type="match status" value="2"/>
</dbReference>
<organism evidence="5 6">
    <name type="scientific">Peptoclostridium litorale DSM 5388</name>
    <dbReference type="NCBI Taxonomy" id="1121324"/>
    <lineage>
        <taxon>Bacteria</taxon>
        <taxon>Bacillati</taxon>
        <taxon>Bacillota</taxon>
        <taxon>Clostridia</taxon>
        <taxon>Peptostreptococcales</taxon>
        <taxon>Peptoclostridiaceae</taxon>
        <taxon>Peptoclostridium</taxon>
    </lineage>
</organism>
<dbReference type="EMBL" id="JJMM01000010">
    <property type="protein sequence ID" value="KDR95366.1"/>
    <property type="molecule type" value="Genomic_DNA"/>
</dbReference>
<dbReference type="PANTHER" id="PTHR43673">
    <property type="entry name" value="NAD(P)H NITROREDUCTASE YDGI-RELATED"/>
    <property type="match status" value="1"/>
</dbReference>
<name>A0A069REA7_PEPLI</name>
<comment type="caution">
    <text evidence="5">The sequence shown here is derived from an EMBL/GenBank/DDBJ whole genome shotgun (WGS) entry which is preliminary data.</text>
</comment>
<feature type="domain" description="Putative nitroreductase TM1586" evidence="3">
    <location>
        <begin position="2"/>
        <end position="261"/>
    </location>
</feature>
<keyword evidence="2" id="KW-0560">Oxidoreductase</keyword>
<keyword evidence="6" id="KW-1185">Reference proteome</keyword>
<evidence type="ECO:0000313" key="4">
    <source>
        <dbReference type="EMBL" id="KDR93939.1"/>
    </source>
</evidence>
<accession>A0A069REA7</accession>
<gene>
    <name evidence="5" type="ORF">CLIT_10c00930</name>
    <name evidence="4" type="ORF">CLIT_23c02110</name>
</gene>
<proteinExistence type="inferred from homology"/>
<comment type="similarity">
    <text evidence="1">Belongs to the nitroreductase family.</text>
</comment>
<dbReference type="STRING" id="1121324.CLIT_10c00930"/>
<dbReference type="Proteomes" id="UP000027946">
    <property type="component" value="Unassembled WGS sequence"/>
</dbReference>
<evidence type="ECO:0000256" key="1">
    <source>
        <dbReference type="ARBA" id="ARBA00007118"/>
    </source>
</evidence>
<evidence type="ECO:0000259" key="3">
    <source>
        <dbReference type="Pfam" id="PF14512"/>
    </source>
</evidence>
<dbReference type="InterPro" id="IPR000415">
    <property type="entry name" value="Nitroreductase-like"/>
</dbReference>
<dbReference type="Pfam" id="PF14512">
    <property type="entry name" value="TM1586_NiRdase"/>
    <property type="match status" value="1"/>
</dbReference>
<sequence>MNVREFLEKRYSVREYDKKGIDPEQIKEIMDYAKKVETELGESGIKFVIFEDGNSIYEKLNGYAGYAGVMIKSPHYIGVLTDGEDYKTQIMSSYAMEAVVKKVFEMGLGTCWIDFSKASERLREEISKYDLKNINYAVAIGHPKKESKLKFGYVASTTVSGVSNDPYREITDLKPHTSGGRLSVEEMVFNDQMGTKVSVEELEQRGISDMLFHIKSAPSAKNLQPWRFILTDGKIVMAVKDPDTKESMTDAGIMMYLFEGMAHDMGIRGKWEILPKEEFEYQGEKFAFVGQFNL</sequence>
<evidence type="ECO:0000313" key="6">
    <source>
        <dbReference type="Proteomes" id="UP000027946"/>
    </source>
</evidence>
<dbReference type="AlphaFoldDB" id="A0A069REA7"/>
<evidence type="ECO:0000256" key="2">
    <source>
        <dbReference type="ARBA" id="ARBA00023002"/>
    </source>
</evidence>
<dbReference type="GO" id="GO:0016491">
    <property type="term" value="F:oxidoreductase activity"/>
    <property type="evidence" value="ECO:0007669"/>
    <property type="project" value="UniProtKB-KW"/>
</dbReference>
<dbReference type="PANTHER" id="PTHR43673:SF10">
    <property type="entry name" value="NADH DEHYDROGENASE_NAD(P)H NITROREDUCTASE XCC3605-RELATED"/>
    <property type="match status" value="1"/>
</dbReference>
<dbReference type="RefSeq" id="WP_038263551.1">
    <property type="nucleotide sequence ID" value="NZ_FSRH01000004.1"/>
</dbReference>